<dbReference type="InterPro" id="IPR036188">
    <property type="entry name" value="FAD/NAD-bd_sf"/>
</dbReference>
<feature type="domain" description="FAD-binding" evidence="4">
    <location>
        <begin position="388"/>
        <end position="430"/>
    </location>
</feature>
<dbReference type="GeneID" id="78016343"/>
<dbReference type="Proteomes" id="UP000244056">
    <property type="component" value="Chromosome"/>
</dbReference>
<gene>
    <name evidence="5" type="primary">nicC</name>
    <name evidence="5" type="ORF">BMF81_00963</name>
</gene>
<dbReference type="PANTHER" id="PTHR13789">
    <property type="entry name" value="MONOOXYGENASE"/>
    <property type="match status" value="1"/>
</dbReference>
<keyword evidence="1 5" id="KW-0560">Oxidoreductase</keyword>
<keyword evidence="2 5" id="KW-0503">Monooxygenase</keyword>
<dbReference type="Pfam" id="PF01494">
    <property type="entry name" value="FAD_binding_3"/>
    <property type="match status" value="2"/>
</dbReference>
<dbReference type="PANTHER" id="PTHR13789:SF309">
    <property type="entry name" value="PUTATIVE (AFU_ORTHOLOGUE AFUA_6G14510)-RELATED"/>
    <property type="match status" value="1"/>
</dbReference>
<accession>A0A2S0PZN4</accession>
<evidence type="ECO:0000256" key="3">
    <source>
        <dbReference type="SAM" id="MobiDB-lite"/>
    </source>
</evidence>
<dbReference type="RefSeq" id="WP_107805977.1">
    <property type="nucleotide sequence ID" value="NZ_CAWNZE010000001.1"/>
</dbReference>
<dbReference type="Gene3D" id="3.50.50.60">
    <property type="entry name" value="FAD/NAD(P)-binding domain"/>
    <property type="match status" value="1"/>
</dbReference>
<feature type="region of interest" description="Disordered" evidence="3">
    <location>
        <begin position="91"/>
        <end position="111"/>
    </location>
</feature>
<feature type="domain" description="FAD-binding" evidence="4">
    <location>
        <begin position="22"/>
        <end position="63"/>
    </location>
</feature>
<name>A0A2S0PZN4_NODSP</name>
<proteinExistence type="predicted"/>
<dbReference type="AlphaFoldDB" id="A0A2S0PZN4"/>
<dbReference type="KEGG" id="nsp:BMF81_00963"/>
<dbReference type="InterPro" id="IPR050493">
    <property type="entry name" value="FAD-dep_Monooxygenase_BioMet"/>
</dbReference>
<reference evidence="5 6" key="1">
    <citation type="submission" date="2017-03" db="EMBL/GenBank/DDBJ databases">
        <title>Comparative genomics of the toxic Baltic Sea cyanobacteria Nodularia spumigena UHCC 0039 and its response on varying salinity.</title>
        <authorList>
            <person name="Teikari J.E."/>
        </authorList>
    </citation>
    <scope>NUCLEOTIDE SEQUENCE [LARGE SCALE GENOMIC DNA]</scope>
    <source>
        <strain evidence="5 6">UHCC 0039</strain>
    </source>
</reference>
<evidence type="ECO:0000256" key="2">
    <source>
        <dbReference type="ARBA" id="ARBA00023033"/>
    </source>
</evidence>
<organism evidence="5 6">
    <name type="scientific">Nodularia spumigena UHCC 0039</name>
    <dbReference type="NCBI Taxonomy" id="1914872"/>
    <lineage>
        <taxon>Bacteria</taxon>
        <taxon>Bacillati</taxon>
        <taxon>Cyanobacteriota</taxon>
        <taxon>Cyanophyceae</taxon>
        <taxon>Nostocales</taxon>
        <taxon>Nodulariaceae</taxon>
        <taxon>Nodularia</taxon>
    </lineage>
</organism>
<dbReference type="GO" id="GO:0043731">
    <property type="term" value="F:6-hydroxynicotinate 3-monooxygenase activity"/>
    <property type="evidence" value="ECO:0007669"/>
    <property type="project" value="UniProtKB-EC"/>
</dbReference>
<protein>
    <submittedName>
        <fullName evidence="5">6-hydroxynicotinate 3-monooxygenase</fullName>
        <ecNumber evidence="5">1.14.13.114</ecNumber>
    </submittedName>
</protein>
<dbReference type="PRINTS" id="PR00420">
    <property type="entry name" value="RNGMNOXGNASE"/>
</dbReference>
<sequence length="505" mass="56377">MSATKSDNRINTDSQTLTGEIYDVVIVGAGPIGLATAIGLRKCGIENILVVDQTRAFRQVGQVLDILPNGLKSLKHLDNQAYEAVKNTGMGFMNSPQSNGEKTQGEKPAKTSPEWVYKNLQGETIRSTPLGFDHWFQQYGEGRVSIAWYNLQTTLRNLIPEDRVKANHRCINVIDEPEKGCVRIDCISDLRTEANPYAYWADGQKVDNNEPQNLDPTSQQLGSKSFRAKLIVAADGINSTIRKVLYKDTPDSDFAQPKYSGFAAISCREITEIPQELQTQIEEKFFQDSPIVTISNASEITDSLNELRMMLFRRPGSHIGYILHLAVSLESLEDKSESSLLDLAMQQLEKAGYPDVLQELVRLSPPANMQQRPYYIHHASTSDGESQPTWSRGRVVLVGDAAHGMPPFMAQGVNQGFEDALAVTTLIAHIAETNKWDNGEAMGYAPPEAIATAFEKYENLRRPMMKYIQHATLTRFPHSSDEAWNNYGQQVYQRNFDEIIAALSS</sequence>
<dbReference type="GO" id="GO:0071949">
    <property type="term" value="F:FAD binding"/>
    <property type="evidence" value="ECO:0007669"/>
    <property type="project" value="InterPro"/>
</dbReference>
<evidence type="ECO:0000313" key="6">
    <source>
        <dbReference type="Proteomes" id="UP000244056"/>
    </source>
</evidence>
<evidence type="ECO:0000313" key="5">
    <source>
        <dbReference type="EMBL" id="AVZ29936.1"/>
    </source>
</evidence>
<dbReference type="EMBL" id="CP020114">
    <property type="protein sequence ID" value="AVZ29936.1"/>
    <property type="molecule type" value="Genomic_DNA"/>
</dbReference>
<evidence type="ECO:0000259" key="4">
    <source>
        <dbReference type="Pfam" id="PF01494"/>
    </source>
</evidence>
<evidence type="ECO:0000256" key="1">
    <source>
        <dbReference type="ARBA" id="ARBA00023002"/>
    </source>
</evidence>
<dbReference type="InterPro" id="IPR002938">
    <property type="entry name" value="FAD-bd"/>
</dbReference>
<dbReference type="EC" id="1.14.13.114" evidence="5"/>
<dbReference type="SUPFAM" id="SSF51905">
    <property type="entry name" value="FAD/NAD(P)-binding domain"/>
    <property type="match status" value="1"/>
</dbReference>